<evidence type="ECO:0000313" key="1">
    <source>
        <dbReference type="EMBL" id="AYV78040.1"/>
    </source>
</evidence>
<name>A0A3G4ZT09_9VIRU</name>
<dbReference type="EMBL" id="MK072069">
    <property type="protein sequence ID" value="AYV78040.1"/>
    <property type="molecule type" value="Genomic_DNA"/>
</dbReference>
<protein>
    <submittedName>
        <fullName evidence="1">Uncharacterized protein</fullName>
    </submittedName>
</protein>
<gene>
    <name evidence="1" type="ORF">Edafosvirus4_24</name>
</gene>
<sequence length="348" mass="40556">MTETCSGCLKSLRKNHSQTYFGYDSYAYFCDCNCIFCSDKCWHEHDCFYYNSCKVKRCSHCQHPIYIKPGFCSRCGLSFCCTDCLQQHICSSICQFCQMNIPHNSASAVFWFDATTIPFGRAIKGHYDIPWGRVERKDYDNLKNNGYLCVDCIDGAVYGNIDYRKKIAITIPKNLDYLSTLCHSTYGDYCHTNIPIRKKAIRAKIYSEQKDLENSLQKYDSTIKLHYDDLIFIFKAYIINKTINIHDVLCILEFPFSGPPIRSIELTYVYRSPSKRKMGWGKHIYNELCVRKIKMLTELDSVNTKRKEHMRLLPPLQNIVCDYIDAISLICNLYKNNKFKFDLVINVG</sequence>
<accession>A0A3G4ZT09</accession>
<reference evidence="1" key="1">
    <citation type="submission" date="2018-10" db="EMBL/GenBank/DDBJ databases">
        <title>Hidden diversity of soil giant viruses.</title>
        <authorList>
            <person name="Schulz F."/>
            <person name="Alteio L."/>
            <person name="Goudeau D."/>
            <person name="Ryan E.M."/>
            <person name="Malmstrom R.R."/>
            <person name="Blanchard J."/>
            <person name="Woyke T."/>
        </authorList>
    </citation>
    <scope>NUCLEOTIDE SEQUENCE</scope>
    <source>
        <strain evidence="1">EDV1</strain>
    </source>
</reference>
<organism evidence="1">
    <name type="scientific">Edafosvirus sp</name>
    <dbReference type="NCBI Taxonomy" id="2487765"/>
    <lineage>
        <taxon>Viruses</taxon>
        <taxon>Varidnaviria</taxon>
        <taxon>Bamfordvirae</taxon>
        <taxon>Nucleocytoviricota</taxon>
        <taxon>Megaviricetes</taxon>
        <taxon>Imitervirales</taxon>
        <taxon>Mimiviridae</taxon>
        <taxon>Klosneuvirinae</taxon>
    </lineage>
</organism>
<proteinExistence type="predicted"/>